<dbReference type="Proteomes" id="UP000826722">
    <property type="component" value="Chromosome"/>
</dbReference>
<feature type="transmembrane region" description="Helical" evidence="5">
    <location>
        <begin position="31"/>
        <end position="51"/>
    </location>
</feature>
<evidence type="ECO:0000259" key="6">
    <source>
        <dbReference type="PROSITE" id="PS50234"/>
    </source>
</evidence>
<dbReference type="AlphaFoldDB" id="A0A8D5FYQ2"/>
<evidence type="ECO:0000256" key="5">
    <source>
        <dbReference type="SAM" id="Phobius"/>
    </source>
</evidence>
<dbReference type="InterPro" id="IPR002035">
    <property type="entry name" value="VWF_A"/>
</dbReference>
<evidence type="ECO:0000256" key="2">
    <source>
        <dbReference type="ARBA" id="ARBA00022692"/>
    </source>
</evidence>
<keyword evidence="2 5" id="KW-0812">Transmembrane</keyword>
<organism evidence="7 8">
    <name type="scientific">Methyloradius palustris</name>
    <dbReference type="NCBI Taxonomy" id="2778876"/>
    <lineage>
        <taxon>Bacteria</taxon>
        <taxon>Pseudomonadati</taxon>
        <taxon>Pseudomonadota</taxon>
        <taxon>Betaproteobacteria</taxon>
        <taxon>Nitrosomonadales</taxon>
        <taxon>Methylophilaceae</taxon>
        <taxon>Methyloradius</taxon>
    </lineage>
</organism>
<evidence type="ECO:0000256" key="4">
    <source>
        <dbReference type="ARBA" id="ARBA00023136"/>
    </source>
</evidence>
<dbReference type="SMART" id="SM00327">
    <property type="entry name" value="VWA"/>
    <property type="match status" value="1"/>
</dbReference>
<dbReference type="EMBL" id="AP024110">
    <property type="protein sequence ID" value="BCM24512.1"/>
    <property type="molecule type" value="Genomic_DNA"/>
</dbReference>
<evidence type="ECO:0000256" key="1">
    <source>
        <dbReference type="ARBA" id="ARBA00022475"/>
    </source>
</evidence>
<sequence length="349" mass="38424">MMDVFNLTSLLNLVNFNNNDLLQNAGFQSPWLLLLILLALLPLLIRGHSYFPHPSLLRLPEDKLSRWIARIWRGSGALGIAAIAIALAGPYWGEQQVEKIGRGAHVMIVLDRSASMNEGFADKSGDKKISKMAAARSVLQQFVKEGHEDLVGMVTFSTSPILVAPLGADREVVQAALAATEAGGMGFTAVARGLGMALDYFEGKPVTGARAILLVSDGGAHLDVKTQDLIRDMFRRQNAELYWIYLRSNNGASLNDVPTEENGGDAYPEYQLHEYFKTLKVPYHAYEAENPEAVSTAMADIAKLKNKPTRYQEAVSRQDLSGAFYLIACLCAFVLMALHLTEVKQWRSI</sequence>
<dbReference type="Gene3D" id="3.40.50.410">
    <property type="entry name" value="von Willebrand factor, type A domain"/>
    <property type="match status" value="1"/>
</dbReference>
<dbReference type="PANTHER" id="PTHR22550">
    <property type="entry name" value="SPORE GERMINATION PROTEIN"/>
    <property type="match status" value="1"/>
</dbReference>
<dbReference type="PROSITE" id="PS50234">
    <property type="entry name" value="VWFA"/>
    <property type="match status" value="1"/>
</dbReference>
<dbReference type="KEGG" id="mpau:ZMTM_07710"/>
<dbReference type="Pfam" id="PF13519">
    <property type="entry name" value="VWA_2"/>
    <property type="match status" value="1"/>
</dbReference>
<dbReference type="PANTHER" id="PTHR22550:SF5">
    <property type="entry name" value="LEUCINE ZIPPER PROTEIN 4"/>
    <property type="match status" value="1"/>
</dbReference>
<evidence type="ECO:0000256" key="3">
    <source>
        <dbReference type="ARBA" id="ARBA00022989"/>
    </source>
</evidence>
<dbReference type="InterPro" id="IPR036465">
    <property type="entry name" value="vWFA_dom_sf"/>
</dbReference>
<accession>A0A8D5FYQ2</accession>
<keyword evidence="1" id="KW-1003">Cell membrane</keyword>
<evidence type="ECO:0000313" key="8">
    <source>
        <dbReference type="Proteomes" id="UP000826722"/>
    </source>
</evidence>
<gene>
    <name evidence="7" type="ORF">ZMTM_07710</name>
</gene>
<dbReference type="SUPFAM" id="SSF53300">
    <property type="entry name" value="vWA-like"/>
    <property type="match status" value="1"/>
</dbReference>
<keyword evidence="4 5" id="KW-0472">Membrane</keyword>
<dbReference type="CDD" id="cd00198">
    <property type="entry name" value="vWFA"/>
    <property type="match status" value="1"/>
</dbReference>
<proteinExistence type="predicted"/>
<name>A0A8D5FYQ2_9PROT</name>
<feature type="domain" description="VWFA" evidence="6">
    <location>
        <begin position="105"/>
        <end position="301"/>
    </location>
</feature>
<reference evidence="7" key="1">
    <citation type="journal article" date="2021" name="Arch. Microbiol.">
        <title>Methyloradius palustris gen. nov., sp. nov., a methanol-oxidizing bacterium isolated from snow.</title>
        <authorList>
            <person name="Miyadera T."/>
            <person name="Kojima H."/>
            <person name="Fukui M."/>
        </authorList>
    </citation>
    <scope>NUCLEOTIDE SEQUENCE</scope>
    <source>
        <strain evidence="7">Zm11</strain>
    </source>
</reference>
<dbReference type="InterPro" id="IPR050768">
    <property type="entry name" value="UPF0353/GerABKA_families"/>
</dbReference>
<protein>
    <recommendedName>
        <fullName evidence="6">VWFA domain-containing protein</fullName>
    </recommendedName>
</protein>
<keyword evidence="8" id="KW-1185">Reference proteome</keyword>
<evidence type="ECO:0000313" key="7">
    <source>
        <dbReference type="EMBL" id="BCM24512.1"/>
    </source>
</evidence>
<keyword evidence="3 5" id="KW-1133">Transmembrane helix</keyword>
<feature type="transmembrane region" description="Helical" evidence="5">
    <location>
        <begin position="322"/>
        <end position="341"/>
    </location>
</feature>
<feature type="transmembrane region" description="Helical" evidence="5">
    <location>
        <begin position="71"/>
        <end position="92"/>
    </location>
</feature>